<proteinExistence type="predicted"/>
<evidence type="ECO:0000313" key="3">
    <source>
        <dbReference type="Proteomes" id="UP000605568"/>
    </source>
</evidence>
<dbReference type="SMART" id="SM00858">
    <property type="entry name" value="SAF"/>
    <property type="match status" value="1"/>
</dbReference>
<evidence type="ECO:0000259" key="1">
    <source>
        <dbReference type="SMART" id="SM00858"/>
    </source>
</evidence>
<protein>
    <recommendedName>
        <fullName evidence="1">SAF domain-containing protein</fullName>
    </recommendedName>
</protein>
<name>A0ABQ3MUL8_9PSEU</name>
<dbReference type="Proteomes" id="UP000605568">
    <property type="component" value="Unassembled WGS sequence"/>
</dbReference>
<feature type="domain" description="SAF" evidence="1">
    <location>
        <begin position="21"/>
        <end position="84"/>
    </location>
</feature>
<accession>A0ABQ3MUL8</accession>
<gene>
    <name evidence="2" type="ORF">GCM10017774_90350</name>
</gene>
<keyword evidence="3" id="KW-1185">Reference proteome</keyword>
<comment type="caution">
    <text evidence="2">The sequence shown here is derived from an EMBL/GenBank/DDBJ whole genome shotgun (WGS) entry which is preliminary data.</text>
</comment>
<organism evidence="2 3">
    <name type="scientific">Lentzea cavernae</name>
    <dbReference type="NCBI Taxonomy" id="2020703"/>
    <lineage>
        <taxon>Bacteria</taxon>
        <taxon>Bacillati</taxon>
        <taxon>Actinomycetota</taxon>
        <taxon>Actinomycetes</taxon>
        <taxon>Pseudonocardiales</taxon>
        <taxon>Pseudonocardiaceae</taxon>
        <taxon>Lentzea</taxon>
    </lineage>
</organism>
<evidence type="ECO:0000313" key="2">
    <source>
        <dbReference type="EMBL" id="GHH62482.1"/>
    </source>
</evidence>
<dbReference type="InterPro" id="IPR013974">
    <property type="entry name" value="SAF"/>
</dbReference>
<dbReference type="EMBL" id="BNAR01000028">
    <property type="protein sequence ID" value="GHH62482.1"/>
    <property type="molecule type" value="Genomic_DNA"/>
</dbReference>
<sequence>MLVPACAVGGALLATELGERENVLVLARPVEVGHVLAVQDLRQIALAADVQAGSIAASAAPTVLGQPLAFSLPEGSLVTRSVLGASQVPEQGKSIAAVGLKPGQFPSGLSPGTTVAVLLAPGQGSSPAAVPEAATKSWTAVVVAVSGGQSEPLTVVSLQMSESDGRELSSAPAGQLNLLVIAGGNR</sequence>
<reference evidence="3" key="1">
    <citation type="journal article" date="2019" name="Int. J. Syst. Evol. Microbiol.">
        <title>The Global Catalogue of Microorganisms (GCM) 10K type strain sequencing project: providing services to taxonomists for standard genome sequencing and annotation.</title>
        <authorList>
            <consortium name="The Broad Institute Genomics Platform"/>
            <consortium name="The Broad Institute Genome Sequencing Center for Infectious Disease"/>
            <person name="Wu L."/>
            <person name="Ma J."/>
        </authorList>
    </citation>
    <scope>NUCLEOTIDE SEQUENCE [LARGE SCALE GENOMIC DNA]</scope>
    <source>
        <strain evidence="3">CGMCC 4.7367</strain>
    </source>
</reference>